<organism evidence="3 4">
    <name type="scientific">Holothuria leucospilota</name>
    <name type="common">Black long sea cucumber</name>
    <name type="synonym">Mertensiothuria leucospilota</name>
    <dbReference type="NCBI Taxonomy" id="206669"/>
    <lineage>
        <taxon>Eukaryota</taxon>
        <taxon>Metazoa</taxon>
        <taxon>Echinodermata</taxon>
        <taxon>Eleutherozoa</taxon>
        <taxon>Echinozoa</taxon>
        <taxon>Holothuroidea</taxon>
        <taxon>Aspidochirotacea</taxon>
        <taxon>Aspidochirotida</taxon>
        <taxon>Holothuriidae</taxon>
        <taxon>Holothuria</taxon>
    </lineage>
</organism>
<keyword evidence="1" id="KW-0862">Zinc</keyword>
<proteinExistence type="predicted"/>
<dbReference type="EMBL" id="JAIZAY010000013">
    <property type="protein sequence ID" value="KAJ8030510.1"/>
    <property type="molecule type" value="Genomic_DNA"/>
</dbReference>
<evidence type="ECO:0000256" key="1">
    <source>
        <dbReference type="PROSITE-ProRule" id="PRU00325"/>
    </source>
</evidence>
<evidence type="ECO:0000259" key="2">
    <source>
        <dbReference type="PROSITE" id="PS50966"/>
    </source>
</evidence>
<keyword evidence="1" id="KW-0479">Metal-binding</keyword>
<accession>A0A9Q1H2V8</accession>
<dbReference type="PANTHER" id="PTHR35385">
    <property type="entry name" value="PROTEIN B, PUTATIVE-RELATED-RELATED"/>
    <property type="match status" value="1"/>
</dbReference>
<dbReference type="Proteomes" id="UP001152320">
    <property type="component" value="Chromosome 13"/>
</dbReference>
<protein>
    <recommendedName>
        <fullName evidence="2">SWIM-type domain-containing protein</fullName>
    </recommendedName>
</protein>
<evidence type="ECO:0000313" key="4">
    <source>
        <dbReference type="Proteomes" id="UP001152320"/>
    </source>
</evidence>
<dbReference type="AlphaFoldDB" id="A0A9Q1H2V8"/>
<dbReference type="InterPro" id="IPR007527">
    <property type="entry name" value="Znf_SWIM"/>
</dbReference>
<dbReference type="GO" id="GO:0008270">
    <property type="term" value="F:zinc ion binding"/>
    <property type="evidence" value="ECO:0007669"/>
    <property type="project" value="UniProtKB-KW"/>
</dbReference>
<comment type="caution">
    <text evidence="3">The sequence shown here is derived from an EMBL/GenBank/DDBJ whole genome shotgun (WGS) entry which is preliminary data.</text>
</comment>
<reference evidence="3" key="1">
    <citation type="submission" date="2021-10" db="EMBL/GenBank/DDBJ databases">
        <title>Tropical sea cucumber genome reveals ecological adaptation and Cuvierian tubules defense mechanism.</title>
        <authorList>
            <person name="Chen T."/>
        </authorList>
    </citation>
    <scope>NUCLEOTIDE SEQUENCE</scope>
    <source>
        <strain evidence="3">Nanhai2018</strain>
        <tissue evidence="3">Muscle</tissue>
    </source>
</reference>
<name>A0A9Q1H2V8_HOLLE</name>
<sequence length="711" mass="79498">MLSACSYCGEGDLDYNQARSLLSTLPGQYRYHVCAFQHESSGFQTCLRLHLRTPEAAKEWWQQFQVVSQTTMRIGRTFPDTGRKNLYKCQYRCQHLTRTKDPKRVSKNTNCGASAIITVKRVVQNSRSKDCHLPLLPTVVVLNFTHNHPVRGAGIPHHQIQQQEMISKYEKMFGDGHGPKSAREIHRYDLVQAVGIAEGSGDSGSNLIPDEVWCSRVYCNSTTVRGRGNLTLEGITKCYYPNVVKPVLSQASTPEGGSIVTFCSPFMQRVSESIRQSWETVFIYAKTTEAFKLYFFLTVSSAGFLPIAFMITDSPQTFYAGLQMMQKLLGGYSFHGKGKQGPNAFFYSDESCVEEAILRNFYPQTKVLDSPLIIMQDFWQWATDPENKVATEDRGDLLYLLQRVLWANSREAYTSRLNKLTNDASSAGYTNFIQYVKQVHQDYIYPWGEATFPKWSLSFSGVDFCVGITQGILIDPAQFSVMQLVDFIAGRLDRYYRDSILKQLQVTPTSGTSHGPTGVTKISRGEFVVMSQNGSGEKYFLNNAIGMCSCKVGVKGAGCKHFIDLAKYLPTSLPHMTLRHKQQLRYVVNGYHSEVTAQPTMMLVPSQKGPTPMVSLMVPSGTVIPFNIPVNVSLKVPIRPLKRSSSEMGPSGEGMHKKCNNEGTLLHTEIVEVTLEGDTLHNLQGHDGEGVLDTEDGMVDSYFSPATNNIE</sequence>
<feature type="domain" description="SWIM-type" evidence="2">
    <location>
        <begin position="539"/>
        <end position="570"/>
    </location>
</feature>
<evidence type="ECO:0000313" key="3">
    <source>
        <dbReference type="EMBL" id="KAJ8030510.1"/>
    </source>
</evidence>
<gene>
    <name evidence="3" type="ORF">HOLleu_26955</name>
</gene>
<keyword evidence="4" id="KW-1185">Reference proteome</keyword>
<dbReference type="PROSITE" id="PS50966">
    <property type="entry name" value="ZF_SWIM"/>
    <property type="match status" value="1"/>
</dbReference>
<dbReference type="PANTHER" id="PTHR35385:SF2">
    <property type="entry name" value="PROTEIN B, PUTATIVE-RELATED"/>
    <property type="match status" value="1"/>
</dbReference>
<keyword evidence="1" id="KW-0863">Zinc-finger</keyword>
<dbReference type="OrthoDB" id="6747532at2759"/>